<evidence type="ECO:0000313" key="2">
    <source>
        <dbReference type="Proteomes" id="UP000053989"/>
    </source>
</evidence>
<sequence>MRAIRAIGIGKGMGSGHELCVGPSTAYRAPGAVFLHIICQLESLCSVHVIYFCCFTFRPLQTGPMIRQPWKYGVDKFRSRDVLHRRYTSPNSRCSFPSS</sequence>
<reference evidence="1 2" key="1">
    <citation type="submission" date="2014-04" db="EMBL/GenBank/DDBJ databases">
        <authorList>
            <consortium name="DOE Joint Genome Institute"/>
            <person name="Kuo A."/>
            <person name="Kohler A."/>
            <person name="Nagy L.G."/>
            <person name="Floudas D."/>
            <person name="Copeland A."/>
            <person name="Barry K.W."/>
            <person name="Cichocki N."/>
            <person name="Veneault-Fourrey C."/>
            <person name="LaButti K."/>
            <person name="Lindquist E.A."/>
            <person name="Lipzen A."/>
            <person name="Lundell T."/>
            <person name="Morin E."/>
            <person name="Murat C."/>
            <person name="Sun H."/>
            <person name="Tunlid A."/>
            <person name="Henrissat B."/>
            <person name="Grigoriev I.V."/>
            <person name="Hibbett D.S."/>
            <person name="Martin F."/>
            <person name="Nordberg H.P."/>
            <person name="Cantor M.N."/>
            <person name="Hua S.X."/>
        </authorList>
    </citation>
    <scope>NUCLEOTIDE SEQUENCE [LARGE SCALE GENOMIC DNA]</scope>
    <source>
        <strain evidence="1 2">Foug A</strain>
    </source>
</reference>
<name>A0A0C3CQ05_9AGAM</name>
<reference evidence="2" key="2">
    <citation type="submission" date="2015-01" db="EMBL/GenBank/DDBJ databases">
        <title>Evolutionary Origins and Diversification of the Mycorrhizal Mutualists.</title>
        <authorList>
            <consortium name="DOE Joint Genome Institute"/>
            <consortium name="Mycorrhizal Genomics Consortium"/>
            <person name="Kohler A."/>
            <person name="Kuo A."/>
            <person name="Nagy L.G."/>
            <person name="Floudas D."/>
            <person name="Copeland A."/>
            <person name="Barry K.W."/>
            <person name="Cichocki N."/>
            <person name="Veneault-Fourrey C."/>
            <person name="LaButti K."/>
            <person name="Lindquist E.A."/>
            <person name="Lipzen A."/>
            <person name="Lundell T."/>
            <person name="Morin E."/>
            <person name="Murat C."/>
            <person name="Riley R."/>
            <person name="Ohm R."/>
            <person name="Sun H."/>
            <person name="Tunlid A."/>
            <person name="Henrissat B."/>
            <person name="Grigoriev I.V."/>
            <person name="Hibbett D.S."/>
            <person name="Martin F."/>
        </authorList>
    </citation>
    <scope>NUCLEOTIDE SEQUENCE [LARGE SCALE GENOMIC DNA]</scope>
    <source>
        <strain evidence="2">Foug A</strain>
    </source>
</reference>
<accession>A0A0C3CQ05</accession>
<dbReference type="AlphaFoldDB" id="A0A0C3CQ05"/>
<dbReference type="HOGENOM" id="CLU_2321729_0_0_1"/>
<dbReference type="EMBL" id="KN822362">
    <property type="protein sequence ID" value="KIM50635.1"/>
    <property type="molecule type" value="Genomic_DNA"/>
</dbReference>
<gene>
    <name evidence="1" type="ORF">SCLCIDRAFT_776030</name>
</gene>
<organism evidence="1 2">
    <name type="scientific">Scleroderma citrinum Foug A</name>
    <dbReference type="NCBI Taxonomy" id="1036808"/>
    <lineage>
        <taxon>Eukaryota</taxon>
        <taxon>Fungi</taxon>
        <taxon>Dikarya</taxon>
        <taxon>Basidiomycota</taxon>
        <taxon>Agaricomycotina</taxon>
        <taxon>Agaricomycetes</taxon>
        <taxon>Agaricomycetidae</taxon>
        <taxon>Boletales</taxon>
        <taxon>Sclerodermatineae</taxon>
        <taxon>Sclerodermataceae</taxon>
        <taxon>Scleroderma</taxon>
    </lineage>
</organism>
<dbReference type="Proteomes" id="UP000053989">
    <property type="component" value="Unassembled WGS sequence"/>
</dbReference>
<evidence type="ECO:0000313" key="1">
    <source>
        <dbReference type="EMBL" id="KIM50635.1"/>
    </source>
</evidence>
<dbReference type="InParanoid" id="A0A0C3CQ05"/>
<keyword evidence="2" id="KW-1185">Reference proteome</keyword>
<protein>
    <submittedName>
        <fullName evidence="1">Uncharacterized protein</fullName>
    </submittedName>
</protein>
<proteinExistence type="predicted"/>